<evidence type="ECO:0000313" key="1">
    <source>
        <dbReference type="EMBL" id="GAI27240.1"/>
    </source>
</evidence>
<feature type="non-terminal residue" evidence="1">
    <location>
        <position position="1"/>
    </location>
</feature>
<reference evidence="1" key="1">
    <citation type="journal article" date="2014" name="Front. Microbiol.">
        <title>High frequency of phylogenetically diverse reductive dehalogenase-homologous genes in deep subseafloor sedimentary metagenomes.</title>
        <authorList>
            <person name="Kawai M."/>
            <person name="Futagami T."/>
            <person name="Toyoda A."/>
            <person name="Takaki Y."/>
            <person name="Nishi S."/>
            <person name="Hori S."/>
            <person name="Arai W."/>
            <person name="Tsubouchi T."/>
            <person name="Morono Y."/>
            <person name="Uchiyama I."/>
            <person name="Ito T."/>
            <person name="Fujiyama A."/>
            <person name="Inagaki F."/>
            <person name="Takami H."/>
        </authorList>
    </citation>
    <scope>NUCLEOTIDE SEQUENCE</scope>
    <source>
        <strain evidence="1">Expedition CK06-06</strain>
    </source>
</reference>
<gene>
    <name evidence="1" type="ORF">S06H3_32172</name>
</gene>
<dbReference type="EMBL" id="BARV01019106">
    <property type="protein sequence ID" value="GAI27240.1"/>
    <property type="molecule type" value="Genomic_DNA"/>
</dbReference>
<dbReference type="AlphaFoldDB" id="X1NKA0"/>
<protein>
    <submittedName>
        <fullName evidence="1">Uncharacterized protein</fullName>
    </submittedName>
</protein>
<accession>X1NKA0</accession>
<name>X1NKA0_9ZZZZ</name>
<comment type="caution">
    <text evidence="1">The sequence shown here is derived from an EMBL/GenBank/DDBJ whole genome shotgun (WGS) entry which is preliminary data.</text>
</comment>
<organism evidence="1">
    <name type="scientific">marine sediment metagenome</name>
    <dbReference type="NCBI Taxonomy" id="412755"/>
    <lineage>
        <taxon>unclassified sequences</taxon>
        <taxon>metagenomes</taxon>
        <taxon>ecological metagenomes</taxon>
    </lineage>
</organism>
<sequence>NNDKYITGFVAICSICLSNTLKKDFYVKVVDRKE</sequence>
<proteinExistence type="predicted"/>